<reference evidence="8 9" key="1">
    <citation type="journal article" date="2013" name="Nature">
        <title>Insights into bilaterian evolution from three spiralian genomes.</title>
        <authorList>
            <person name="Simakov O."/>
            <person name="Marletaz F."/>
            <person name="Cho S.J."/>
            <person name="Edsinger-Gonzales E."/>
            <person name="Havlak P."/>
            <person name="Hellsten U."/>
            <person name="Kuo D.H."/>
            <person name="Larsson T."/>
            <person name="Lv J."/>
            <person name="Arendt D."/>
            <person name="Savage R."/>
            <person name="Osoegawa K."/>
            <person name="de Jong P."/>
            <person name="Grimwood J."/>
            <person name="Chapman J.A."/>
            <person name="Shapiro H."/>
            <person name="Aerts A."/>
            <person name="Otillar R.P."/>
            <person name="Terry A.Y."/>
            <person name="Boore J.L."/>
            <person name="Grigoriev I.V."/>
            <person name="Lindberg D.R."/>
            <person name="Seaver E.C."/>
            <person name="Weisblat D.A."/>
            <person name="Putnam N.H."/>
            <person name="Rokhsar D.S."/>
        </authorList>
    </citation>
    <scope>NUCLEOTIDE SEQUENCE [LARGE SCALE GENOMIC DNA]</scope>
</reference>
<dbReference type="InterPro" id="IPR025799">
    <property type="entry name" value="Arg_MeTrfase"/>
</dbReference>
<evidence type="ECO:0000256" key="6">
    <source>
        <dbReference type="PROSITE-ProRule" id="PRU01015"/>
    </source>
</evidence>
<dbReference type="AlphaFoldDB" id="V4AM60"/>
<dbReference type="GO" id="GO:0016274">
    <property type="term" value="F:protein-arginine N-methyltransferase activity"/>
    <property type="evidence" value="ECO:0007669"/>
    <property type="project" value="InterPro"/>
</dbReference>
<dbReference type="OMA" id="CHHDEYS"/>
<comment type="function">
    <text evidence="5">Arginine methyltransferase that can both catalyze the formation of omega-N monomethylarginine (MMA) and symmetrical dimethylarginine (sDMA).</text>
</comment>
<evidence type="ECO:0000256" key="5">
    <source>
        <dbReference type="PIRNR" id="PIRNR036946"/>
    </source>
</evidence>
<gene>
    <name evidence="8" type="ORF">LOTGIDRAFT_213858</name>
</gene>
<dbReference type="CTD" id="20246450"/>
<dbReference type="PROSITE" id="PS51678">
    <property type="entry name" value="SAM_MT_PRMT"/>
    <property type="match status" value="2"/>
</dbReference>
<accession>V4AM60</accession>
<dbReference type="FunFam" id="3.40.50.150:FF:000070">
    <property type="entry name" value="Protein arginine N-methyltransferase 7"/>
    <property type="match status" value="1"/>
</dbReference>
<comment type="similarity">
    <text evidence="5">Belongs to the class I-like SAM-binding methyltransferase superfamily. Protein arginine N-methyltransferase family. PRMT7 subfamily.</text>
</comment>
<dbReference type="PANTHER" id="PTHR11006:SF4">
    <property type="entry name" value="PROTEIN ARGININE N-METHYLTRANSFERASE 7"/>
    <property type="match status" value="1"/>
</dbReference>
<dbReference type="GeneID" id="20246450"/>
<dbReference type="GO" id="GO:0042054">
    <property type="term" value="F:histone methyltransferase activity"/>
    <property type="evidence" value="ECO:0007669"/>
    <property type="project" value="TreeGrafter"/>
</dbReference>
<keyword evidence="2 6" id="KW-0808">Transferase</keyword>
<dbReference type="EMBL" id="KB201262">
    <property type="protein sequence ID" value="ESO98227.1"/>
    <property type="molecule type" value="Genomic_DNA"/>
</dbReference>
<dbReference type="GO" id="GO:0032259">
    <property type="term" value="P:methylation"/>
    <property type="evidence" value="ECO:0007669"/>
    <property type="project" value="UniProtKB-KW"/>
</dbReference>
<evidence type="ECO:0000256" key="3">
    <source>
        <dbReference type="ARBA" id="ARBA00022691"/>
    </source>
</evidence>
<evidence type="ECO:0000256" key="4">
    <source>
        <dbReference type="ARBA" id="ARBA00022737"/>
    </source>
</evidence>
<dbReference type="Gene3D" id="2.70.160.11">
    <property type="entry name" value="Hnrnp arginine n-methyltransferase1"/>
    <property type="match status" value="2"/>
</dbReference>
<dbReference type="InterPro" id="IPR055135">
    <property type="entry name" value="PRMT_dom"/>
</dbReference>
<dbReference type="SUPFAM" id="SSF53335">
    <property type="entry name" value="S-adenosyl-L-methionine-dependent methyltransferases"/>
    <property type="match status" value="2"/>
</dbReference>
<dbReference type="Proteomes" id="UP000030746">
    <property type="component" value="Unassembled WGS sequence"/>
</dbReference>
<evidence type="ECO:0000313" key="8">
    <source>
        <dbReference type="EMBL" id="ESO98227.1"/>
    </source>
</evidence>
<keyword evidence="4" id="KW-0677">Repeat</keyword>
<dbReference type="Pfam" id="PF22528">
    <property type="entry name" value="PRMT_C"/>
    <property type="match status" value="2"/>
</dbReference>
<evidence type="ECO:0000259" key="7">
    <source>
        <dbReference type="Pfam" id="PF22528"/>
    </source>
</evidence>
<organism evidence="8 9">
    <name type="scientific">Lottia gigantea</name>
    <name type="common">Giant owl limpet</name>
    <dbReference type="NCBI Taxonomy" id="225164"/>
    <lineage>
        <taxon>Eukaryota</taxon>
        <taxon>Metazoa</taxon>
        <taxon>Spiralia</taxon>
        <taxon>Lophotrochozoa</taxon>
        <taxon>Mollusca</taxon>
        <taxon>Gastropoda</taxon>
        <taxon>Patellogastropoda</taxon>
        <taxon>Lottioidea</taxon>
        <taxon>Lottiidae</taxon>
        <taxon>Lottia</taxon>
    </lineage>
</organism>
<dbReference type="Pfam" id="PF06325">
    <property type="entry name" value="PrmA"/>
    <property type="match status" value="1"/>
</dbReference>
<proteinExistence type="inferred from homology"/>
<dbReference type="FunFam" id="3.40.50.150:FF:000071">
    <property type="entry name" value="Protein arginine N-methyltransferase 7"/>
    <property type="match status" value="1"/>
</dbReference>
<dbReference type="CDD" id="cd02440">
    <property type="entry name" value="AdoMet_MTases"/>
    <property type="match status" value="1"/>
</dbReference>
<feature type="domain" description="Protein arginine N-methyltransferase" evidence="7">
    <location>
        <begin position="177"/>
        <end position="356"/>
    </location>
</feature>
<keyword evidence="9" id="KW-1185">Reference proteome</keyword>
<dbReference type="PANTHER" id="PTHR11006">
    <property type="entry name" value="PROTEIN ARGININE N-METHYLTRANSFERASE"/>
    <property type="match status" value="1"/>
</dbReference>
<evidence type="ECO:0000256" key="1">
    <source>
        <dbReference type="ARBA" id="ARBA00022603"/>
    </source>
</evidence>
<name>V4AM60_LOTGI</name>
<feature type="domain" description="Protein arginine N-methyltransferase" evidence="7">
    <location>
        <begin position="545"/>
        <end position="682"/>
    </location>
</feature>
<keyword evidence="1 6" id="KW-0489">Methyltransferase</keyword>
<protein>
    <recommendedName>
        <fullName evidence="5">Protein arginine N-methyltransferase</fullName>
        <ecNumber evidence="5">2.1.1.-</ecNumber>
    </recommendedName>
</protein>
<dbReference type="PIRSF" id="PIRSF036946">
    <property type="entry name" value="Arg_N-mtase"/>
    <property type="match status" value="1"/>
</dbReference>
<dbReference type="Gene3D" id="3.40.50.150">
    <property type="entry name" value="Vaccinia Virus protein VP39"/>
    <property type="match status" value="2"/>
</dbReference>
<evidence type="ECO:0000313" key="9">
    <source>
        <dbReference type="Proteomes" id="UP000030746"/>
    </source>
</evidence>
<dbReference type="RefSeq" id="XP_009050932.1">
    <property type="nucleotide sequence ID" value="XM_009052684.1"/>
</dbReference>
<dbReference type="KEGG" id="lgi:LOTGIDRAFT_213858"/>
<sequence>MSTFTSRLCPITGKMQWILQDEEYDYHQEIARSAYADMLHDTERNKKYYTGVKKAIEMIHARGEKAKVLDIGTGTGLLSMMAAASGADQITACEAFEPMAKCAEEIIKKNNYADQIKLIPKRSTEMKSGPGNDMEDRANILVTEVLDTELIGEGAIGTYNHAHKHLLEKKCLVIPRAANMYVQLVSSDFIKKWNVLQPIKTSESRAISPPLACCKCSGAASLHDIQLDQLDSTLFTPISQPVQVFRFDFASKEGIPEDDNSTVIIKSLNKGSVDAVLMWWDIEVDPQGEVILSCAPRWAHPDGDRLQVIIGISIIKFLAGWRDHWMQAIYYPTVPITVDVNQSVKILSSHDEYSLWFEVVDSHDTTPAELERPICECGIHTSISRTRIGQINDTRRNDVFISVLKQNLTTNSICLCISDGSLLPLMAAQLGAKKVFVIESNPMCERVLKSYINYNRLNDKITVFTKPLEDITAEDLFKYKINVVIGEPFFMSSNLPWENMYFWYAVSELRQFMVPDVAILPYQMTIKAVGMQFKDLWKIRAPVGNCEGFDLDIFDNIIQKSSEKSDINVERQPLWEYPGLPLTDPVSIAQLDWSKSVFDTKPVSSTTKLPFNVSGELNGIALWVEYQFSDNNVISNGPLLPVVSETNVRWDYYSQQAVHLYKQPISIQPDQHVDINFHFNPKTGELDFKFPATVS</sequence>
<dbReference type="InterPro" id="IPR029063">
    <property type="entry name" value="SAM-dependent_MTases_sf"/>
</dbReference>
<keyword evidence="3 6" id="KW-0949">S-adenosyl-L-methionine</keyword>
<dbReference type="InterPro" id="IPR014644">
    <property type="entry name" value="MeTrfase_PRMT7"/>
</dbReference>
<dbReference type="OrthoDB" id="412876at2759"/>
<dbReference type="HOGENOM" id="CLU_015180_0_0_1"/>
<dbReference type="STRING" id="225164.V4AM60"/>
<evidence type="ECO:0000256" key="2">
    <source>
        <dbReference type="ARBA" id="ARBA00022679"/>
    </source>
</evidence>
<dbReference type="EC" id="2.1.1.-" evidence="5"/>